<keyword evidence="3" id="KW-1185">Reference proteome</keyword>
<comment type="caution">
    <text evidence="2">The sequence shown here is derived from an EMBL/GenBank/DDBJ whole genome shotgun (WGS) entry which is preliminary data.</text>
</comment>
<dbReference type="EMBL" id="JAWWNJ010000023">
    <property type="protein sequence ID" value="KAK7032763.1"/>
    <property type="molecule type" value="Genomic_DNA"/>
</dbReference>
<evidence type="ECO:0000313" key="2">
    <source>
        <dbReference type="EMBL" id="KAK7032763.1"/>
    </source>
</evidence>
<organism evidence="2 3">
    <name type="scientific">Favolaschia claudopus</name>
    <dbReference type="NCBI Taxonomy" id="2862362"/>
    <lineage>
        <taxon>Eukaryota</taxon>
        <taxon>Fungi</taxon>
        <taxon>Dikarya</taxon>
        <taxon>Basidiomycota</taxon>
        <taxon>Agaricomycotina</taxon>
        <taxon>Agaricomycetes</taxon>
        <taxon>Agaricomycetidae</taxon>
        <taxon>Agaricales</taxon>
        <taxon>Marasmiineae</taxon>
        <taxon>Mycenaceae</taxon>
        <taxon>Favolaschia</taxon>
    </lineage>
</organism>
<gene>
    <name evidence="2" type="ORF">R3P38DRAFT_3186314</name>
</gene>
<dbReference type="Proteomes" id="UP001362999">
    <property type="component" value="Unassembled WGS sequence"/>
</dbReference>
<feature type="region of interest" description="Disordered" evidence="1">
    <location>
        <begin position="85"/>
        <end position="185"/>
    </location>
</feature>
<reference evidence="2 3" key="1">
    <citation type="journal article" date="2024" name="J Genomics">
        <title>Draft genome sequencing and assembly of Favolaschia claudopus CIRM-BRFM 2984 isolated from oak limbs.</title>
        <authorList>
            <person name="Navarro D."/>
            <person name="Drula E."/>
            <person name="Chaduli D."/>
            <person name="Cazenave R."/>
            <person name="Ahrendt S."/>
            <person name="Wang J."/>
            <person name="Lipzen A."/>
            <person name="Daum C."/>
            <person name="Barry K."/>
            <person name="Grigoriev I.V."/>
            <person name="Favel A."/>
            <person name="Rosso M.N."/>
            <person name="Martin F."/>
        </authorList>
    </citation>
    <scope>NUCLEOTIDE SEQUENCE [LARGE SCALE GENOMIC DNA]</scope>
    <source>
        <strain evidence="2 3">CIRM-BRFM 2984</strain>
    </source>
</reference>
<feature type="compositionally biased region" description="Basic and acidic residues" evidence="1">
    <location>
        <begin position="128"/>
        <end position="142"/>
    </location>
</feature>
<evidence type="ECO:0000313" key="3">
    <source>
        <dbReference type="Proteomes" id="UP001362999"/>
    </source>
</evidence>
<protein>
    <submittedName>
        <fullName evidence="2">Uncharacterized protein</fullName>
    </submittedName>
</protein>
<accession>A0AAW0C0Q9</accession>
<name>A0AAW0C0Q9_9AGAR</name>
<dbReference type="AlphaFoldDB" id="A0AAW0C0Q9"/>
<sequence length="345" mass="38638">MLLHSVAVEPPCIHASRSTDSLRWVSGDQRRVAECRLISCSASDIWFPLNDDAPTAWPPKITFPPTKARKISLASFDAMEGIVEQHSKCGRSSRTGSPTRVIPNRPSRSQSLSSVPMTPPNLWQTVAKPKDRESLGKSEKCLHATPNPARVRPAPPPGLVAKVPPSKQRKVARDDPPPYSSATPALRVYTKPPGLMVPSINLPREYNERLFLYLWRAQKRNNPCLPLVVSPFHPLRVLMPPLHWKSIDNTNRPFPKVEWNFSRPLLSSLNTRSRKHCDEAGERLSTHAVLSGKLRRHCRACSKDSLHKRLLLVRHWAANADAVFESAMALITEDDYVMGDATVEC</sequence>
<evidence type="ECO:0000256" key="1">
    <source>
        <dbReference type="SAM" id="MobiDB-lite"/>
    </source>
</evidence>
<feature type="compositionally biased region" description="Polar residues" evidence="1">
    <location>
        <begin position="106"/>
        <end position="124"/>
    </location>
</feature>
<proteinExistence type="predicted"/>